<comment type="caution">
    <text evidence="1">The sequence shown here is derived from an EMBL/GenBank/DDBJ whole genome shotgun (WGS) entry which is preliminary data.</text>
</comment>
<dbReference type="PATRIC" id="fig|1189621.3.peg.352"/>
<evidence type="ECO:0000313" key="2">
    <source>
        <dbReference type="Proteomes" id="UP000005551"/>
    </source>
</evidence>
<dbReference type="OrthoDB" id="980645at2"/>
<gene>
    <name evidence="1" type="ORF">A3SI_01691</name>
</gene>
<evidence type="ECO:0000313" key="1">
    <source>
        <dbReference type="EMBL" id="EIM78742.1"/>
    </source>
</evidence>
<dbReference type="STRING" id="1189621.A3SI_01691"/>
<accession>I5CA90</accession>
<dbReference type="Proteomes" id="UP000005551">
    <property type="component" value="Unassembled WGS sequence"/>
</dbReference>
<reference evidence="1 2" key="1">
    <citation type="submission" date="2012-05" db="EMBL/GenBank/DDBJ databases">
        <title>Genome sequence of Nitritalea halalkaliphila LW7.</title>
        <authorList>
            <person name="Jangir P.K."/>
            <person name="Singh A."/>
            <person name="Shivaji S."/>
            <person name="Sharma R."/>
        </authorList>
    </citation>
    <scope>NUCLEOTIDE SEQUENCE [LARGE SCALE GENOMIC DNA]</scope>
    <source>
        <strain evidence="1 2">LW7</strain>
    </source>
</reference>
<protein>
    <submittedName>
        <fullName evidence="1">Uncharacterized protein</fullName>
    </submittedName>
</protein>
<organism evidence="1 2">
    <name type="scientific">Nitritalea halalkaliphila LW7</name>
    <dbReference type="NCBI Taxonomy" id="1189621"/>
    <lineage>
        <taxon>Bacteria</taxon>
        <taxon>Pseudomonadati</taxon>
        <taxon>Bacteroidota</taxon>
        <taxon>Cytophagia</taxon>
        <taxon>Cytophagales</taxon>
        <taxon>Cyclobacteriaceae</taxon>
        <taxon>Nitritalea</taxon>
    </lineage>
</organism>
<dbReference type="EMBL" id="AJYA01000002">
    <property type="protein sequence ID" value="EIM78742.1"/>
    <property type="molecule type" value="Genomic_DNA"/>
</dbReference>
<proteinExistence type="predicted"/>
<name>I5CA90_9BACT</name>
<keyword evidence="2" id="KW-1185">Reference proteome</keyword>
<dbReference type="AlphaFoldDB" id="I5CA90"/>
<dbReference type="RefSeq" id="WP_009053291.1">
    <property type="nucleotide sequence ID" value="NZ_AJYA01000002.1"/>
</dbReference>
<sequence length="124" mass="14263">MFKVLTPIGLIVLILLNSMVFSLIQGSYVLNKAHIIENFCVNKSQPELNCDGKCYLAQQLQAEKERQEQEQTHHFSTDFGQYQLASTFSLTMPTYKPLYTIFWCKYLLKGYFSVMGSVLLPPKI</sequence>